<protein>
    <submittedName>
        <fullName evidence="1">DUF1028 domain-containing protein</fullName>
    </submittedName>
</protein>
<evidence type="ECO:0000313" key="2">
    <source>
        <dbReference type="Proteomes" id="UP001596087"/>
    </source>
</evidence>
<dbReference type="Gene3D" id="3.60.20.10">
    <property type="entry name" value="Glutamine Phosphoribosylpyrophosphate, subunit 1, domain 1"/>
    <property type="match status" value="1"/>
</dbReference>
<gene>
    <name evidence="1" type="ORF">ACFPGP_05880</name>
</gene>
<comment type="caution">
    <text evidence="1">The sequence shown here is derived from an EMBL/GenBank/DDBJ whole genome shotgun (WGS) entry which is preliminary data.</text>
</comment>
<organism evidence="1 2">
    <name type="scientific">Nocardioides taihuensis</name>
    <dbReference type="NCBI Taxonomy" id="1835606"/>
    <lineage>
        <taxon>Bacteria</taxon>
        <taxon>Bacillati</taxon>
        <taxon>Actinomycetota</taxon>
        <taxon>Actinomycetes</taxon>
        <taxon>Propionibacteriales</taxon>
        <taxon>Nocardioidaceae</taxon>
        <taxon>Nocardioides</taxon>
    </lineage>
</organism>
<dbReference type="Pfam" id="PF06267">
    <property type="entry name" value="DUF1028"/>
    <property type="match status" value="1"/>
</dbReference>
<dbReference type="RefSeq" id="WP_378588194.1">
    <property type="nucleotide sequence ID" value="NZ_JBHSKD010000006.1"/>
</dbReference>
<dbReference type="SUPFAM" id="SSF56235">
    <property type="entry name" value="N-terminal nucleophile aminohydrolases (Ntn hydrolases)"/>
    <property type="match status" value="1"/>
</dbReference>
<dbReference type="EMBL" id="JBHSKD010000006">
    <property type="protein sequence ID" value="MFC5176191.1"/>
    <property type="molecule type" value="Genomic_DNA"/>
</dbReference>
<name>A0ABW0BFU9_9ACTN</name>
<keyword evidence="2" id="KW-1185">Reference proteome</keyword>
<reference evidence="2" key="1">
    <citation type="journal article" date="2019" name="Int. J. Syst. Evol. Microbiol.">
        <title>The Global Catalogue of Microorganisms (GCM) 10K type strain sequencing project: providing services to taxonomists for standard genome sequencing and annotation.</title>
        <authorList>
            <consortium name="The Broad Institute Genomics Platform"/>
            <consortium name="The Broad Institute Genome Sequencing Center for Infectious Disease"/>
            <person name="Wu L."/>
            <person name="Ma J."/>
        </authorList>
    </citation>
    <scope>NUCLEOTIDE SEQUENCE [LARGE SCALE GENOMIC DNA]</scope>
    <source>
        <strain evidence="2">DFY41</strain>
    </source>
</reference>
<dbReference type="PANTHER" id="PTHR39328">
    <property type="entry name" value="BLL2871 PROTEIN"/>
    <property type="match status" value="1"/>
</dbReference>
<dbReference type="Proteomes" id="UP001596087">
    <property type="component" value="Unassembled WGS sequence"/>
</dbReference>
<sequence>MTYSILLRDAETGDLGVAVQSHFFAVGRFVPWAAAGIGVAVTQSVVEPAYGRDGLQLLDDGVSPGEALAALRDRDPGHETRQVAIMDATGQVAAFTGAKCIPCAGHVAEQGVSVQANLVESEQVWLAMSEAARQPGSLARRLLLALRAAEAAGGDIRGRQSAALLVVRGTASGRMTDDMIVDLRVDDAPDPLAELERLLVHHEAFGGFLALLETEGLFAGPFTAAPEVVEAAVSALTRAERALGRENVEPTVWRGLLHARAGDDEQAREAFAAAGSVEPRTPEFVRRLGAAGMWPDDPNALAALLGPIT</sequence>
<evidence type="ECO:0000313" key="1">
    <source>
        <dbReference type="EMBL" id="MFC5176191.1"/>
    </source>
</evidence>
<accession>A0ABW0BFU9</accession>
<dbReference type="InterPro" id="IPR010430">
    <property type="entry name" value="DUF1028"/>
</dbReference>
<dbReference type="InterPro" id="IPR029055">
    <property type="entry name" value="Ntn_hydrolases_N"/>
</dbReference>
<proteinExistence type="predicted"/>
<dbReference type="PANTHER" id="PTHR39328:SF1">
    <property type="entry name" value="BLL2871 PROTEIN"/>
    <property type="match status" value="1"/>
</dbReference>